<accession>A0A940MWA0</accession>
<comment type="similarity">
    <text evidence="4">Belongs to the MT-A70-like family.</text>
</comment>
<organism evidence="5 6">
    <name type="scientific">Roseomonas indoligenes</name>
    <dbReference type="NCBI Taxonomy" id="2820811"/>
    <lineage>
        <taxon>Bacteria</taxon>
        <taxon>Pseudomonadati</taxon>
        <taxon>Pseudomonadota</taxon>
        <taxon>Alphaproteobacteria</taxon>
        <taxon>Acetobacterales</taxon>
        <taxon>Roseomonadaceae</taxon>
        <taxon>Roseomonas</taxon>
    </lineage>
</organism>
<dbReference type="PANTHER" id="PTHR12829:SF7">
    <property type="entry name" value="N6-ADENOSINE-METHYLTRANSFERASE CATALYTIC SUBUNIT"/>
    <property type="match status" value="1"/>
</dbReference>
<keyword evidence="3" id="KW-0949">S-adenosyl-L-methionine</keyword>
<evidence type="ECO:0000256" key="3">
    <source>
        <dbReference type="ARBA" id="ARBA00022691"/>
    </source>
</evidence>
<dbReference type="EMBL" id="JAGIZA010000004">
    <property type="protein sequence ID" value="MBP0492848.1"/>
    <property type="molecule type" value="Genomic_DNA"/>
</dbReference>
<evidence type="ECO:0000256" key="4">
    <source>
        <dbReference type="PROSITE-ProRule" id="PRU00489"/>
    </source>
</evidence>
<evidence type="ECO:0000313" key="6">
    <source>
        <dbReference type="Proteomes" id="UP000677537"/>
    </source>
</evidence>
<keyword evidence="1" id="KW-0489">Methyltransferase</keyword>
<dbReference type="InterPro" id="IPR007757">
    <property type="entry name" value="MT-A70-like"/>
</dbReference>
<evidence type="ECO:0000256" key="1">
    <source>
        <dbReference type="ARBA" id="ARBA00022603"/>
    </source>
</evidence>
<dbReference type="PROSITE" id="PS51143">
    <property type="entry name" value="MT_A70"/>
    <property type="match status" value="1"/>
</dbReference>
<comment type="caution">
    <text evidence="5">The sequence shown here is derived from an EMBL/GenBank/DDBJ whole genome shotgun (WGS) entry which is preliminary data.</text>
</comment>
<evidence type="ECO:0000256" key="2">
    <source>
        <dbReference type="ARBA" id="ARBA00022679"/>
    </source>
</evidence>
<dbReference type="Proteomes" id="UP000677537">
    <property type="component" value="Unassembled WGS sequence"/>
</dbReference>
<dbReference type="RefSeq" id="WP_209372697.1">
    <property type="nucleotide sequence ID" value="NZ_JAGIZA010000004.1"/>
</dbReference>
<sequence length="216" mass="24038">MLEGHASDSRALAYTPDLLNESGLGTWPFGELRRGWYRTILADPPWAYRLYSEAGTQKSPQQHYACMDLGDIQALPVAELAHPDGCALVMWATAPMMPQAIETLAAWRFGFKTMGTWAKQSRTGKAWAFGTGYVFRSAAEFYLVGTRGRPELGARNVRNLLIAPTREHSRKPDQLRADVERLFQAPRAELFAREAAPGWDAWGDQLGKFSPEAAHG</sequence>
<keyword evidence="6" id="KW-1185">Reference proteome</keyword>
<evidence type="ECO:0008006" key="7">
    <source>
        <dbReference type="Google" id="ProtNLM"/>
    </source>
</evidence>
<evidence type="ECO:0000313" key="5">
    <source>
        <dbReference type="EMBL" id="MBP0492848.1"/>
    </source>
</evidence>
<dbReference type="GO" id="GO:0008173">
    <property type="term" value="F:RNA methyltransferase activity"/>
    <property type="evidence" value="ECO:0007669"/>
    <property type="project" value="UniProtKB-ARBA"/>
</dbReference>
<dbReference type="GO" id="GO:0032259">
    <property type="term" value="P:methylation"/>
    <property type="evidence" value="ECO:0007669"/>
    <property type="project" value="UniProtKB-KW"/>
</dbReference>
<reference evidence="5" key="1">
    <citation type="submission" date="2021-03" db="EMBL/GenBank/DDBJ databases">
        <authorList>
            <person name="So Y."/>
        </authorList>
    </citation>
    <scope>NUCLEOTIDE SEQUENCE</scope>
    <source>
        <strain evidence="5">SG15</strain>
    </source>
</reference>
<protein>
    <recommendedName>
        <fullName evidence="7">DNA methyltransferase</fullName>
    </recommendedName>
</protein>
<gene>
    <name evidence="5" type="ORF">J5Y10_08665</name>
</gene>
<proteinExistence type="inferred from homology"/>
<dbReference type="PANTHER" id="PTHR12829">
    <property type="entry name" value="N6-ADENOSINE-METHYLTRANSFERASE"/>
    <property type="match status" value="1"/>
</dbReference>
<name>A0A940MWA0_9PROT</name>
<keyword evidence="2" id="KW-0808">Transferase</keyword>
<dbReference type="Pfam" id="PF05063">
    <property type="entry name" value="MT-A70"/>
    <property type="match status" value="1"/>
</dbReference>
<dbReference type="GO" id="GO:0008757">
    <property type="term" value="F:S-adenosylmethionine-dependent methyltransferase activity"/>
    <property type="evidence" value="ECO:0007669"/>
    <property type="project" value="UniProtKB-ARBA"/>
</dbReference>
<dbReference type="AlphaFoldDB" id="A0A940MWA0"/>